<keyword evidence="4 10" id="KW-0812">Transmembrane</keyword>
<dbReference type="SUPFAM" id="SSF56601">
    <property type="entry name" value="beta-lactamase/transpeptidase-like"/>
    <property type="match status" value="1"/>
</dbReference>
<organism evidence="13 14">
    <name type="scientific">Candidatus Woesebacteria bacterium RIFCSPHIGHO2_01_FULL_38_9</name>
    <dbReference type="NCBI Taxonomy" id="1802492"/>
    <lineage>
        <taxon>Bacteria</taxon>
        <taxon>Candidatus Woeseibacteriota</taxon>
    </lineage>
</organism>
<keyword evidence="9" id="KW-0961">Cell wall biogenesis/degradation</keyword>
<sequence length="568" mass="62201">MQTLSSTKTQSWLVWFLRGLLILGFLILIARLIDLQIIRGKYFRALSEENRIRRIPIVAARGAIYARGGEILVGNKIVKKKVVFDSISGFRKEEVEDTATEVDVITEWIRDYTTGSDLAHVSGYLGEVSQEELGKIGAECQEKGPKKLGALMGRGGLEEQYDCVLVGIDGEELVEVDAYGKQIRILGRKLPIPGQDIKTSIDYPLQSKVAELMKGKSGAVIVSDTQGEIIAFFSSPSYDPNIFVNKGKQDEITKLLNDQSLPIFNRVIGGMFHPGSVFKPVVAIAALEEGIIDEDYTYDDTGFINIETPYGDFSYKNWYFTQYGGTEGKIGLEKGIARSVDTFFYKIGELTGVDKLTLWAGRFGLDQKTGIDLPGEIAGLVPTPLWKIRVKGERWFLGNTYHLSIGQGDIALTPIAVNRAISAIANEGNLCPPHLANEDSVSGNYRCKKLDVNQENINLVKKGMVGACSSGGTGFTFFDFKEKAGVDVACKTGTAETDKGEPHAWFTVFAPVEEPQIVATVLVENGGEGSKVAGPIAREIFNFWFKVQPTLSPTPGLNFGQQTGINPQ</sequence>
<comment type="caution">
    <text evidence="13">The sequence shown here is derived from an EMBL/GenBank/DDBJ whole genome shotgun (WGS) entry which is preliminary data.</text>
</comment>
<dbReference type="Proteomes" id="UP000178419">
    <property type="component" value="Unassembled WGS sequence"/>
</dbReference>
<dbReference type="AlphaFoldDB" id="A0A1F7XY59"/>
<dbReference type="Pfam" id="PF00905">
    <property type="entry name" value="Transpeptidase"/>
    <property type="match status" value="1"/>
</dbReference>
<dbReference type="InterPro" id="IPR001460">
    <property type="entry name" value="PCN-bd_Tpept"/>
</dbReference>
<dbReference type="InterPro" id="IPR005311">
    <property type="entry name" value="PBP_dimer"/>
</dbReference>
<gene>
    <name evidence="13" type="ORF">A2714_04990</name>
</gene>
<dbReference type="InterPro" id="IPR012338">
    <property type="entry name" value="Beta-lactam/transpept-like"/>
</dbReference>
<evidence type="ECO:0000256" key="4">
    <source>
        <dbReference type="ARBA" id="ARBA00022692"/>
    </source>
</evidence>
<keyword evidence="7 10" id="KW-1133">Transmembrane helix</keyword>
<evidence type="ECO:0000256" key="8">
    <source>
        <dbReference type="ARBA" id="ARBA00023136"/>
    </source>
</evidence>
<dbReference type="GO" id="GO:0008360">
    <property type="term" value="P:regulation of cell shape"/>
    <property type="evidence" value="ECO:0007669"/>
    <property type="project" value="UniProtKB-KW"/>
</dbReference>
<dbReference type="PANTHER" id="PTHR30627:SF2">
    <property type="entry name" value="PEPTIDOGLYCAN D,D-TRANSPEPTIDASE MRDA"/>
    <property type="match status" value="1"/>
</dbReference>
<dbReference type="GO" id="GO:0071555">
    <property type="term" value="P:cell wall organization"/>
    <property type="evidence" value="ECO:0007669"/>
    <property type="project" value="UniProtKB-KW"/>
</dbReference>
<dbReference type="GO" id="GO:0009252">
    <property type="term" value="P:peptidoglycan biosynthetic process"/>
    <property type="evidence" value="ECO:0007669"/>
    <property type="project" value="UniProtKB-KW"/>
</dbReference>
<feature type="transmembrane region" description="Helical" evidence="10">
    <location>
        <begin position="12"/>
        <end position="33"/>
    </location>
</feature>
<keyword evidence="8 10" id="KW-0472">Membrane</keyword>
<dbReference type="SUPFAM" id="SSF56519">
    <property type="entry name" value="Penicillin binding protein dimerisation domain"/>
    <property type="match status" value="1"/>
</dbReference>
<evidence type="ECO:0000256" key="6">
    <source>
        <dbReference type="ARBA" id="ARBA00022984"/>
    </source>
</evidence>
<keyword evidence="6" id="KW-0573">Peptidoglycan synthesis</keyword>
<dbReference type="GO" id="GO:0008658">
    <property type="term" value="F:penicillin binding"/>
    <property type="evidence" value="ECO:0007669"/>
    <property type="project" value="InterPro"/>
</dbReference>
<name>A0A1F7XY59_9BACT</name>
<evidence type="ECO:0000313" key="14">
    <source>
        <dbReference type="Proteomes" id="UP000178419"/>
    </source>
</evidence>
<evidence type="ECO:0000259" key="11">
    <source>
        <dbReference type="Pfam" id="PF00905"/>
    </source>
</evidence>
<keyword evidence="3" id="KW-1003">Cell membrane</keyword>
<dbReference type="PANTHER" id="PTHR30627">
    <property type="entry name" value="PEPTIDOGLYCAN D,D-TRANSPEPTIDASE"/>
    <property type="match status" value="1"/>
</dbReference>
<dbReference type="GO" id="GO:0005886">
    <property type="term" value="C:plasma membrane"/>
    <property type="evidence" value="ECO:0007669"/>
    <property type="project" value="UniProtKB-SubCell"/>
</dbReference>
<dbReference type="EMBL" id="MGGE01000055">
    <property type="protein sequence ID" value="OGM19994.1"/>
    <property type="molecule type" value="Genomic_DNA"/>
</dbReference>
<dbReference type="Gene3D" id="3.90.1310.10">
    <property type="entry name" value="Penicillin-binding protein 2a (Domain 2)"/>
    <property type="match status" value="1"/>
</dbReference>
<evidence type="ECO:0000256" key="5">
    <source>
        <dbReference type="ARBA" id="ARBA00022960"/>
    </source>
</evidence>
<proteinExistence type="predicted"/>
<feature type="domain" description="Penicillin-binding protein transpeptidase" evidence="11">
    <location>
        <begin position="218"/>
        <end position="541"/>
    </location>
</feature>
<dbReference type="Pfam" id="PF03717">
    <property type="entry name" value="PBP_dimer"/>
    <property type="match status" value="1"/>
</dbReference>
<evidence type="ECO:0000313" key="13">
    <source>
        <dbReference type="EMBL" id="OGM19994.1"/>
    </source>
</evidence>
<evidence type="ECO:0000256" key="7">
    <source>
        <dbReference type="ARBA" id="ARBA00022989"/>
    </source>
</evidence>
<keyword evidence="5" id="KW-0133">Cell shape</keyword>
<feature type="domain" description="Penicillin-binding protein dimerisation" evidence="12">
    <location>
        <begin position="93"/>
        <end position="184"/>
    </location>
</feature>
<accession>A0A1F7XY59</accession>
<evidence type="ECO:0000256" key="10">
    <source>
        <dbReference type="SAM" id="Phobius"/>
    </source>
</evidence>
<evidence type="ECO:0000256" key="2">
    <source>
        <dbReference type="ARBA" id="ARBA00004236"/>
    </source>
</evidence>
<comment type="subcellular location">
    <subcellularLocation>
        <location evidence="2">Cell membrane</location>
    </subcellularLocation>
    <subcellularLocation>
        <location evidence="1">Membrane</location>
        <topology evidence="1">Single-pass membrane protein</topology>
    </subcellularLocation>
</comment>
<protein>
    <recommendedName>
        <fullName evidence="15">Penicillin-binding protein 2</fullName>
    </recommendedName>
</protein>
<dbReference type="GO" id="GO:0071972">
    <property type="term" value="F:peptidoglycan L,D-transpeptidase activity"/>
    <property type="evidence" value="ECO:0007669"/>
    <property type="project" value="TreeGrafter"/>
</dbReference>
<dbReference type="Gene3D" id="3.40.710.10">
    <property type="entry name" value="DD-peptidase/beta-lactamase superfamily"/>
    <property type="match status" value="1"/>
</dbReference>
<dbReference type="InterPro" id="IPR050515">
    <property type="entry name" value="Beta-lactam/transpept"/>
</dbReference>
<evidence type="ECO:0000256" key="3">
    <source>
        <dbReference type="ARBA" id="ARBA00022475"/>
    </source>
</evidence>
<evidence type="ECO:0000256" key="9">
    <source>
        <dbReference type="ARBA" id="ARBA00023316"/>
    </source>
</evidence>
<evidence type="ECO:0000256" key="1">
    <source>
        <dbReference type="ARBA" id="ARBA00004167"/>
    </source>
</evidence>
<reference evidence="13 14" key="1">
    <citation type="journal article" date="2016" name="Nat. Commun.">
        <title>Thousands of microbial genomes shed light on interconnected biogeochemical processes in an aquifer system.</title>
        <authorList>
            <person name="Anantharaman K."/>
            <person name="Brown C.T."/>
            <person name="Hug L.A."/>
            <person name="Sharon I."/>
            <person name="Castelle C.J."/>
            <person name="Probst A.J."/>
            <person name="Thomas B.C."/>
            <person name="Singh A."/>
            <person name="Wilkins M.J."/>
            <person name="Karaoz U."/>
            <person name="Brodie E.L."/>
            <person name="Williams K.H."/>
            <person name="Hubbard S.S."/>
            <person name="Banfield J.F."/>
        </authorList>
    </citation>
    <scope>NUCLEOTIDE SEQUENCE [LARGE SCALE GENOMIC DNA]</scope>
</reference>
<dbReference type="InterPro" id="IPR036138">
    <property type="entry name" value="PBP_dimer_sf"/>
</dbReference>
<evidence type="ECO:0000259" key="12">
    <source>
        <dbReference type="Pfam" id="PF03717"/>
    </source>
</evidence>
<evidence type="ECO:0008006" key="15">
    <source>
        <dbReference type="Google" id="ProtNLM"/>
    </source>
</evidence>